<reference evidence="3" key="2">
    <citation type="submission" date="2015-01" db="EMBL/GenBank/DDBJ databases">
        <title>Evolutionary Origins and Diversification of the Mycorrhizal Mutualists.</title>
        <authorList>
            <consortium name="DOE Joint Genome Institute"/>
            <consortium name="Mycorrhizal Genomics Consortium"/>
            <person name="Kohler A."/>
            <person name="Kuo A."/>
            <person name="Nagy L.G."/>
            <person name="Floudas D."/>
            <person name="Copeland A."/>
            <person name="Barry K.W."/>
            <person name="Cichocki N."/>
            <person name="Veneault-Fourrey C."/>
            <person name="LaButti K."/>
            <person name="Lindquist E.A."/>
            <person name="Lipzen A."/>
            <person name="Lundell T."/>
            <person name="Morin E."/>
            <person name="Murat C."/>
            <person name="Riley R."/>
            <person name="Ohm R."/>
            <person name="Sun H."/>
            <person name="Tunlid A."/>
            <person name="Henrissat B."/>
            <person name="Grigoriev I.V."/>
            <person name="Hibbett D.S."/>
            <person name="Martin F."/>
        </authorList>
    </citation>
    <scope>NUCLEOTIDE SEQUENCE [LARGE SCALE GENOMIC DNA]</scope>
    <source>
        <strain evidence="3">Ve08.2h10</strain>
    </source>
</reference>
<dbReference type="InParanoid" id="A0A0D0DEY0"/>
<feature type="non-terminal residue" evidence="2">
    <location>
        <position position="1"/>
    </location>
</feature>
<proteinExistence type="predicted"/>
<feature type="compositionally biased region" description="Polar residues" evidence="1">
    <location>
        <begin position="279"/>
        <end position="289"/>
    </location>
</feature>
<dbReference type="OrthoDB" id="4230923at2759"/>
<accession>A0A0D0DEY0</accession>
<evidence type="ECO:0008006" key="4">
    <source>
        <dbReference type="Google" id="ProtNLM"/>
    </source>
</evidence>
<dbReference type="Proteomes" id="UP000054538">
    <property type="component" value="Unassembled WGS sequence"/>
</dbReference>
<name>A0A0D0DEY0_9AGAM</name>
<protein>
    <recommendedName>
        <fullName evidence="4">Endonuclease/exonuclease/phosphatase domain-containing protein</fullName>
    </recommendedName>
</protein>
<gene>
    <name evidence="2" type="ORF">PAXRUDRAFT_161158</name>
</gene>
<evidence type="ECO:0000256" key="1">
    <source>
        <dbReference type="SAM" id="MobiDB-lite"/>
    </source>
</evidence>
<reference evidence="2 3" key="1">
    <citation type="submission" date="2014-04" db="EMBL/GenBank/DDBJ databases">
        <authorList>
            <consortium name="DOE Joint Genome Institute"/>
            <person name="Kuo A."/>
            <person name="Kohler A."/>
            <person name="Jargeat P."/>
            <person name="Nagy L.G."/>
            <person name="Floudas D."/>
            <person name="Copeland A."/>
            <person name="Barry K.W."/>
            <person name="Cichocki N."/>
            <person name="Veneault-Fourrey C."/>
            <person name="LaButti K."/>
            <person name="Lindquist E.A."/>
            <person name="Lipzen A."/>
            <person name="Lundell T."/>
            <person name="Morin E."/>
            <person name="Murat C."/>
            <person name="Sun H."/>
            <person name="Tunlid A."/>
            <person name="Henrissat B."/>
            <person name="Grigoriev I.V."/>
            <person name="Hibbett D.S."/>
            <person name="Martin F."/>
            <person name="Nordberg H.P."/>
            <person name="Cantor M.N."/>
            <person name="Hua S.X."/>
        </authorList>
    </citation>
    <scope>NUCLEOTIDE SEQUENCE [LARGE SCALE GENOMIC DNA]</scope>
    <source>
        <strain evidence="2 3">Ve08.2h10</strain>
    </source>
</reference>
<dbReference type="AlphaFoldDB" id="A0A0D0DEY0"/>
<keyword evidence="3" id="KW-1185">Reference proteome</keyword>
<sequence>IKQALCLNNGGLLIELNSTEAAAWLKSDSICDNLTNSLGIQAIIRDQLYQLLVPYLPISTSLESPATLCNIKPENSLTCGTIAQVKWVKPLEKQAMNQRVAHTILMLCNPMSANLLICNSIYHKQEKFFPRKDKKEAICCMCCQLWGHIAKYCKVKEDTCEMCGDLHRTSVCTNRNKLFCVSCSTNNHASHNRACREFENCCTILDAKIPENLMPYFPTDIPWTQVLLPPKANLSRQERPFTQATAQRGLRQTTLNGNPGFGPPVKRPRPDTVNILSTPSPLRCSTNPLPQQPAKSMPHLHSPMNEHDHAPPTRLCIWQQNLNKSQVTQLSLLNSPIANDWDILAIQEPHIMTNGNTDSSSSF</sequence>
<evidence type="ECO:0000313" key="2">
    <source>
        <dbReference type="EMBL" id="KIK79514.1"/>
    </source>
</evidence>
<dbReference type="HOGENOM" id="CLU_764093_0_0_1"/>
<organism evidence="2 3">
    <name type="scientific">Paxillus rubicundulus Ve08.2h10</name>
    <dbReference type="NCBI Taxonomy" id="930991"/>
    <lineage>
        <taxon>Eukaryota</taxon>
        <taxon>Fungi</taxon>
        <taxon>Dikarya</taxon>
        <taxon>Basidiomycota</taxon>
        <taxon>Agaricomycotina</taxon>
        <taxon>Agaricomycetes</taxon>
        <taxon>Agaricomycetidae</taxon>
        <taxon>Boletales</taxon>
        <taxon>Paxilineae</taxon>
        <taxon>Paxillaceae</taxon>
        <taxon>Paxillus</taxon>
    </lineage>
</organism>
<feature type="region of interest" description="Disordered" evidence="1">
    <location>
        <begin position="279"/>
        <end position="299"/>
    </location>
</feature>
<evidence type="ECO:0000313" key="3">
    <source>
        <dbReference type="Proteomes" id="UP000054538"/>
    </source>
</evidence>
<dbReference type="EMBL" id="KN826259">
    <property type="protein sequence ID" value="KIK79514.1"/>
    <property type="molecule type" value="Genomic_DNA"/>
</dbReference>